<reference evidence="9" key="1">
    <citation type="journal article" date="2019" name="G3 (Bethesda)">
        <title>Genome Assemblies of Two Rare Opportunistic Yeast Pathogens: Diutina rugosa (syn. Candida rugosa) and Trichomonascus ciferrii (syn. Candida ciferrii).</title>
        <authorList>
            <person name="Mixao V."/>
            <person name="Saus E."/>
            <person name="Hansen A.P."/>
            <person name="Lass-Florl C."/>
            <person name="Gabaldon T."/>
        </authorList>
    </citation>
    <scope>NUCLEOTIDE SEQUENCE</scope>
    <source>
        <strain evidence="9">CBS 4856</strain>
    </source>
</reference>
<evidence type="ECO:0000313" key="10">
    <source>
        <dbReference type="Proteomes" id="UP000761534"/>
    </source>
</evidence>
<evidence type="ECO:0000256" key="2">
    <source>
        <dbReference type="ARBA" id="ARBA00004173"/>
    </source>
</evidence>
<dbReference type="GO" id="GO:0005739">
    <property type="term" value="C:mitochondrion"/>
    <property type="evidence" value="ECO:0007669"/>
    <property type="project" value="UniProtKB-SubCell"/>
</dbReference>
<keyword evidence="6" id="KW-0496">Mitochondrion</keyword>
<comment type="function">
    <text evidence="1">Involved in the partitioning of the mitochondrial organelle and mitochondrial DNA (mtDNA) inheritance.</text>
</comment>
<evidence type="ECO:0000256" key="6">
    <source>
        <dbReference type="ARBA" id="ARBA00023128"/>
    </source>
</evidence>
<name>A0A642UUC4_9ASCO</name>
<evidence type="ECO:0000259" key="7">
    <source>
        <dbReference type="Pfam" id="PF10644"/>
    </source>
</evidence>
<dbReference type="Pfam" id="PF10644">
    <property type="entry name" value="Misat_Tub_SegII"/>
    <property type="match status" value="1"/>
</dbReference>
<comment type="similarity">
    <text evidence="3">Belongs to the misato family.</text>
</comment>
<dbReference type="OrthoDB" id="271881at2759"/>
<evidence type="ECO:0000259" key="8">
    <source>
        <dbReference type="Pfam" id="PF14881"/>
    </source>
</evidence>
<dbReference type="InterPro" id="IPR049942">
    <property type="entry name" value="DML1/Misato"/>
</dbReference>
<dbReference type="AlphaFoldDB" id="A0A642UUC4"/>
<dbReference type="Gene3D" id="3.40.50.1440">
    <property type="entry name" value="Tubulin/FtsZ, GTPase domain"/>
    <property type="match status" value="1"/>
</dbReference>
<comment type="caution">
    <text evidence="9">The sequence shown here is derived from an EMBL/GenBank/DDBJ whole genome shotgun (WGS) entry which is preliminary data.</text>
</comment>
<proteinExistence type="inferred from homology"/>
<dbReference type="EMBL" id="SWFS01000408">
    <property type="protein sequence ID" value="KAA8905781.1"/>
    <property type="molecule type" value="Genomic_DNA"/>
</dbReference>
<evidence type="ECO:0000313" key="9">
    <source>
        <dbReference type="EMBL" id="KAA8905781.1"/>
    </source>
</evidence>
<organism evidence="9 10">
    <name type="scientific">Trichomonascus ciferrii</name>
    <dbReference type="NCBI Taxonomy" id="44093"/>
    <lineage>
        <taxon>Eukaryota</taxon>
        <taxon>Fungi</taxon>
        <taxon>Dikarya</taxon>
        <taxon>Ascomycota</taxon>
        <taxon>Saccharomycotina</taxon>
        <taxon>Dipodascomycetes</taxon>
        <taxon>Dipodascales</taxon>
        <taxon>Trichomonascaceae</taxon>
        <taxon>Trichomonascus</taxon>
        <taxon>Trichomonascus ciferrii complex</taxon>
    </lineage>
</organism>
<evidence type="ECO:0000256" key="1">
    <source>
        <dbReference type="ARBA" id="ARBA00003757"/>
    </source>
</evidence>
<dbReference type="GO" id="GO:0007005">
    <property type="term" value="P:mitochondrion organization"/>
    <property type="evidence" value="ECO:0007669"/>
    <property type="project" value="InterPro"/>
</dbReference>
<dbReference type="InterPro" id="IPR019605">
    <property type="entry name" value="Misato_II_tubulin-like"/>
</dbReference>
<comment type="subcellular location">
    <subcellularLocation>
        <location evidence="2">Mitochondrion</location>
    </subcellularLocation>
</comment>
<evidence type="ECO:0000256" key="5">
    <source>
        <dbReference type="ARBA" id="ARBA00022030"/>
    </source>
</evidence>
<dbReference type="PANTHER" id="PTHR13391:SF0">
    <property type="entry name" value="PROTEIN MISATO HOMOLOG 1"/>
    <property type="match status" value="1"/>
</dbReference>
<evidence type="ECO:0000256" key="4">
    <source>
        <dbReference type="ARBA" id="ARBA00014097"/>
    </source>
</evidence>
<dbReference type="Proteomes" id="UP000761534">
    <property type="component" value="Unassembled WGS sequence"/>
</dbReference>
<sequence length="513" mass="57852">MHEIVHLSLSSSANHVHTHFYNAQEQYFVYSEEEARESKVDPHVLFRSGKAPVPRSLVWEMRGGYGGMRGFNHPLYDYDRDVEGNEVDNAIVWTDSNVELVKAPTIPRSEYQRALDQGQPVPKLDSSNTCYWSDYLHMYYHPSSLLTLSNWEFHPTEYPKGRSRGAGNAEFKDFSVGVDQYEEMNRDKEYLETNFRPVLETCDSLSGISLTTEVDSGWGGFSSQILAELRDDYLPKTPVFSWALYEPDNRLTREMTLSRIRSTVSLVDNSSVFIPMGKPTLPAGFPRPVDLSSQYYVSALQNVVFESFSVLSSLRHDRRVSMQEIADAVQCGTNRNVVSDVNCAIGDTGLINFSPDAFKPAGSSHVFSKIGLIRPPKEAPNPQPTQPQNIRDLYSNPTPLLNTVSSDGLWDSYFQRNRLLEAGTPESCLTKFECPQPFTTPSSFPKGLVTPQDHIYADMGVTTATRTTFKTMADFVSRVIRTDIDREDLKQALNTLADEYQHGYNSDSDSDDD</sequence>
<dbReference type="SUPFAM" id="SSF52490">
    <property type="entry name" value="Tubulin nucleotide-binding domain-like"/>
    <property type="match status" value="1"/>
</dbReference>
<evidence type="ECO:0000256" key="3">
    <source>
        <dbReference type="ARBA" id="ARBA00008507"/>
    </source>
</evidence>
<dbReference type="InterPro" id="IPR029209">
    <property type="entry name" value="DML1/Misato_tubulin"/>
</dbReference>
<accession>A0A642UUC4</accession>
<dbReference type="PANTHER" id="PTHR13391">
    <property type="entry name" value="MITOCHONDRIAL DISTRIBUTION REGULATOR MISATO"/>
    <property type="match status" value="1"/>
</dbReference>
<dbReference type="Pfam" id="PF14881">
    <property type="entry name" value="Tubulin_3"/>
    <property type="match status" value="1"/>
</dbReference>
<dbReference type="VEuPathDB" id="FungiDB:TRICI_005238"/>
<feature type="domain" description="DML1/Misato tubulin" evidence="8">
    <location>
        <begin position="122"/>
        <end position="312"/>
    </location>
</feature>
<gene>
    <name evidence="9" type="ORF">TRICI_005238</name>
</gene>
<protein>
    <recommendedName>
        <fullName evidence="4">Protein DML1</fullName>
    </recommendedName>
    <alternativeName>
        <fullName evidence="5">Protein dml1</fullName>
    </alternativeName>
</protein>
<keyword evidence="10" id="KW-1185">Reference proteome</keyword>
<dbReference type="InterPro" id="IPR036525">
    <property type="entry name" value="Tubulin/FtsZ_GTPase_sf"/>
</dbReference>
<feature type="domain" description="Misato Segment II tubulin-like" evidence="7">
    <location>
        <begin position="2"/>
        <end position="117"/>
    </location>
</feature>